<dbReference type="AlphaFoldDB" id="F7NGE9"/>
<comment type="caution">
    <text evidence="1">The sequence shown here is derived from an EMBL/GenBank/DDBJ whole genome shotgun (WGS) entry which is preliminary data.</text>
</comment>
<dbReference type="SUPFAM" id="SSF110849">
    <property type="entry name" value="ParB/Sulfiredoxin"/>
    <property type="match status" value="1"/>
</dbReference>
<gene>
    <name evidence="1" type="ORF">ALO_05665</name>
</gene>
<evidence type="ECO:0008006" key="3">
    <source>
        <dbReference type="Google" id="ProtNLM"/>
    </source>
</evidence>
<organism evidence="1 2">
    <name type="scientific">Acetonema longum DSM 6540</name>
    <dbReference type="NCBI Taxonomy" id="1009370"/>
    <lineage>
        <taxon>Bacteria</taxon>
        <taxon>Bacillati</taxon>
        <taxon>Bacillota</taxon>
        <taxon>Negativicutes</taxon>
        <taxon>Acetonemataceae</taxon>
        <taxon>Acetonema</taxon>
    </lineage>
</organism>
<dbReference type="OrthoDB" id="9815752at2"/>
<dbReference type="Proteomes" id="UP000003240">
    <property type="component" value="Unassembled WGS sequence"/>
</dbReference>
<proteinExistence type="predicted"/>
<protein>
    <recommendedName>
        <fullName evidence="3">ParB/Sulfiredoxin domain-containing protein</fullName>
    </recommendedName>
</protein>
<sequence>MVGTNFNEIKPTQTVINRERVDDYIKKLKAGAEVEPIIVYDVPGKGRFIEEGHHRYIASQETGIPVKIVVRNGNGPTGLSDWSHVEWKPYVNDGQFFGD</sequence>
<dbReference type="InterPro" id="IPR036086">
    <property type="entry name" value="ParB/Sulfiredoxin_sf"/>
</dbReference>
<reference evidence="1 2" key="1">
    <citation type="journal article" date="2011" name="EMBO J.">
        <title>Structural diversity of bacterial flagellar motors.</title>
        <authorList>
            <person name="Chen S."/>
            <person name="Beeby M."/>
            <person name="Murphy G.E."/>
            <person name="Leadbetter J.R."/>
            <person name="Hendrixson D.R."/>
            <person name="Briegel A."/>
            <person name="Li Z."/>
            <person name="Shi J."/>
            <person name="Tocheva E.I."/>
            <person name="Muller A."/>
            <person name="Dobro M.J."/>
            <person name="Jensen G.J."/>
        </authorList>
    </citation>
    <scope>NUCLEOTIDE SEQUENCE [LARGE SCALE GENOMIC DNA]</scope>
    <source>
        <strain evidence="1 2">DSM 6540</strain>
    </source>
</reference>
<keyword evidence="2" id="KW-1185">Reference proteome</keyword>
<dbReference type="Gene3D" id="3.90.1530.10">
    <property type="entry name" value="Conserved hypothetical protein from pyrococcus furiosus pfu- 392566-001, ParB domain"/>
    <property type="match status" value="1"/>
</dbReference>
<evidence type="ECO:0000313" key="1">
    <source>
        <dbReference type="EMBL" id="EGO64881.1"/>
    </source>
</evidence>
<evidence type="ECO:0000313" key="2">
    <source>
        <dbReference type="Proteomes" id="UP000003240"/>
    </source>
</evidence>
<accession>F7NGE9</accession>
<name>F7NGE9_9FIRM</name>
<dbReference type="EMBL" id="AFGF01000043">
    <property type="protein sequence ID" value="EGO64881.1"/>
    <property type="molecule type" value="Genomic_DNA"/>
</dbReference>